<organism evidence="3 4">
    <name type="scientific">Tritonibacter aquimaris</name>
    <dbReference type="NCBI Taxonomy" id="2663379"/>
    <lineage>
        <taxon>Bacteria</taxon>
        <taxon>Pseudomonadati</taxon>
        <taxon>Pseudomonadota</taxon>
        <taxon>Alphaproteobacteria</taxon>
        <taxon>Rhodobacterales</taxon>
        <taxon>Paracoccaceae</taxon>
        <taxon>Tritonibacter</taxon>
    </lineage>
</organism>
<name>A0A844AXJ8_9RHOB</name>
<dbReference type="InterPro" id="IPR027417">
    <property type="entry name" value="P-loop_NTPase"/>
</dbReference>
<evidence type="ECO:0000256" key="2">
    <source>
        <dbReference type="ARBA" id="ARBA00022840"/>
    </source>
</evidence>
<proteinExistence type="predicted"/>
<evidence type="ECO:0000313" key="4">
    <source>
        <dbReference type="Proteomes" id="UP000436694"/>
    </source>
</evidence>
<dbReference type="GO" id="GO:0005524">
    <property type="term" value="F:ATP binding"/>
    <property type="evidence" value="ECO:0007669"/>
    <property type="project" value="UniProtKB-KW"/>
</dbReference>
<keyword evidence="2" id="KW-0067">ATP-binding</keyword>
<dbReference type="Proteomes" id="UP000436694">
    <property type="component" value="Unassembled WGS sequence"/>
</dbReference>
<dbReference type="GO" id="GO:0016887">
    <property type="term" value="F:ATP hydrolysis activity"/>
    <property type="evidence" value="ECO:0007669"/>
    <property type="project" value="TreeGrafter"/>
</dbReference>
<accession>A0A844AXJ8</accession>
<keyword evidence="4" id="KW-1185">Reference proteome</keyword>
<dbReference type="PANTHER" id="PTHR43384:SF6">
    <property type="entry name" value="SEPTUM SITE-DETERMINING PROTEIN MIND HOMOLOG, CHLOROPLASTIC"/>
    <property type="match status" value="1"/>
</dbReference>
<evidence type="ECO:0000313" key="3">
    <source>
        <dbReference type="EMBL" id="MQY43094.1"/>
    </source>
</evidence>
<dbReference type="GO" id="GO:0051782">
    <property type="term" value="P:negative regulation of cell division"/>
    <property type="evidence" value="ECO:0007669"/>
    <property type="project" value="TreeGrafter"/>
</dbReference>
<dbReference type="RefSeq" id="WP_153547930.1">
    <property type="nucleotide sequence ID" value="NZ_WIXK01000005.1"/>
</dbReference>
<dbReference type="GO" id="GO:0009898">
    <property type="term" value="C:cytoplasmic side of plasma membrane"/>
    <property type="evidence" value="ECO:0007669"/>
    <property type="project" value="TreeGrafter"/>
</dbReference>
<sequence>MSSGIPQPETNSITACTVSRDVQNFDLLIEDMETALGESWGDLSFAEALPFFAQDDAKDLEFIALAMDCEDEDDLEQLEAIIAAAKARKIKVILIAEDVTPASLHNLLRKGADEFIPYPLPETELQSAIERLNSQPVPTEHKPVISSKNQREGAVIACHGLAGGVGATMLATNLAWEIADRCEGDSPEVCVLDLDLQYGSIATYLDLPRREVVAELLNDSDALDDESFLQALCTYEDKLKIFTAPAEMMPLDFIAPEDVARLIEMARRHFDFVIIDLPKTLVQWSETVMTMSHLYFAVHELDMRCAQNALRIKRLLQSEDLPFEKLRFVLNRAPKFTDLGGKSRVKRLSESLDISIDILLPDGGKPVLQSCDHGQPLALSVPKNPLRKEIGKLAQSLHELGKNDAEAA</sequence>
<reference evidence="3 4" key="1">
    <citation type="submission" date="2019-10" db="EMBL/GenBank/DDBJ databases">
        <title>Epibacterium sp. nov., isolated from seawater.</title>
        <authorList>
            <person name="Zhang X."/>
            <person name="Li N."/>
        </authorList>
    </citation>
    <scope>NUCLEOTIDE SEQUENCE [LARGE SCALE GENOMIC DNA]</scope>
    <source>
        <strain evidence="3 4">SM1969</strain>
    </source>
</reference>
<dbReference type="SUPFAM" id="SSF52172">
    <property type="entry name" value="CheY-like"/>
    <property type="match status" value="1"/>
</dbReference>
<dbReference type="InterPro" id="IPR050625">
    <property type="entry name" value="ParA/MinD_ATPase"/>
</dbReference>
<dbReference type="Gene3D" id="3.40.50.300">
    <property type="entry name" value="P-loop containing nucleotide triphosphate hydrolases"/>
    <property type="match status" value="1"/>
</dbReference>
<comment type="caution">
    <text evidence="3">The sequence shown here is derived from an EMBL/GenBank/DDBJ whole genome shotgun (WGS) entry which is preliminary data.</text>
</comment>
<dbReference type="GO" id="GO:0005829">
    <property type="term" value="C:cytosol"/>
    <property type="evidence" value="ECO:0007669"/>
    <property type="project" value="TreeGrafter"/>
</dbReference>
<dbReference type="EMBL" id="WIXK01000005">
    <property type="protein sequence ID" value="MQY43094.1"/>
    <property type="molecule type" value="Genomic_DNA"/>
</dbReference>
<dbReference type="SUPFAM" id="SSF52540">
    <property type="entry name" value="P-loop containing nucleoside triphosphate hydrolases"/>
    <property type="match status" value="1"/>
</dbReference>
<dbReference type="Gene3D" id="3.40.50.2300">
    <property type="match status" value="1"/>
</dbReference>
<keyword evidence="1" id="KW-0547">Nucleotide-binding</keyword>
<dbReference type="AlphaFoldDB" id="A0A844AXJ8"/>
<dbReference type="InterPro" id="IPR011006">
    <property type="entry name" value="CheY-like_superfamily"/>
</dbReference>
<evidence type="ECO:0000256" key="1">
    <source>
        <dbReference type="ARBA" id="ARBA00022741"/>
    </source>
</evidence>
<gene>
    <name evidence="3" type="ORF">GG681_10620</name>
</gene>
<protein>
    <submittedName>
        <fullName evidence="3">AAA family ATPase</fullName>
    </submittedName>
</protein>
<dbReference type="PANTHER" id="PTHR43384">
    <property type="entry name" value="SEPTUM SITE-DETERMINING PROTEIN MIND HOMOLOG, CHLOROPLASTIC-RELATED"/>
    <property type="match status" value="1"/>
</dbReference>